<proteinExistence type="predicted"/>
<dbReference type="Proteomes" id="UP001589608">
    <property type="component" value="Unassembled WGS sequence"/>
</dbReference>
<reference evidence="3 4" key="1">
    <citation type="submission" date="2024-09" db="EMBL/GenBank/DDBJ databases">
        <authorList>
            <person name="Sun Q."/>
            <person name="Mori K."/>
        </authorList>
    </citation>
    <scope>NUCLEOTIDE SEQUENCE [LARGE SCALE GENOMIC DNA]</scope>
    <source>
        <strain evidence="3 4">JCM 3307</strain>
    </source>
</reference>
<evidence type="ECO:0000313" key="3">
    <source>
        <dbReference type="EMBL" id="MFB9450249.1"/>
    </source>
</evidence>
<dbReference type="Gene3D" id="2.60.120.260">
    <property type="entry name" value="Galactose-binding domain-like"/>
    <property type="match status" value="2"/>
</dbReference>
<protein>
    <submittedName>
        <fullName evidence="3">Glycosyl hydrolase family 28-related protein</fullName>
    </submittedName>
</protein>
<dbReference type="Pfam" id="PF22815">
    <property type="entry name" value="CatAgl_D1"/>
    <property type="match status" value="1"/>
</dbReference>
<dbReference type="SUPFAM" id="SSF51126">
    <property type="entry name" value="Pectin lyase-like"/>
    <property type="match status" value="1"/>
</dbReference>
<dbReference type="InterPro" id="IPR006626">
    <property type="entry name" value="PbH1"/>
</dbReference>
<evidence type="ECO:0000313" key="4">
    <source>
        <dbReference type="Proteomes" id="UP001589608"/>
    </source>
</evidence>
<dbReference type="InterPro" id="IPR024535">
    <property type="entry name" value="RHGA/B-epi-like_pectate_lyase"/>
</dbReference>
<dbReference type="Pfam" id="PF16990">
    <property type="entry name" value="CBM_35"/>
    <property type="match status" value="1"/>
</dbReference>
<name>A0ABV5MN42_9ACTN</name>
<dbReference type="InterPro" id="IPR012334">
    <property type="entry name" value="Pectin_lyas_fold"/>
</dbReference>
<dbReference type="CDD" id="cd14490">
    <property type="entry name" value="CBM6-CBM35-CBM36_like_1"/>
    <property type="match status" value="1"/>
</dbReference>
<dbReference type="GO" id="GO:0016787">
    <property type="term" value="F:hydrolase activity"/>
    <property type="evidence" value="ECO:0007669"/>
    <property type="project" value="UniProtKB-KW"/>
</dbReference>
<evidence type="ECO:0000256" key="1">
    <source>
        <dbReference type="SAM" id="MobiDB-lite"/>
    </source>
</evidence>
<dbReference type="InterPro" id="IPR008979">
    <property type="entry name" value="Galactose-bd-like_sf"/>
</dbReference>
<dbReference type="InterPro" id="IPR011050">
    <property type="entry name" value="Pectin_lyase_fold/virulence"/>
</dbReference>
<feature type="region of interest" description="Disordered" evidence="1">
    <location>
        <begin position="1"/>
        <end position="48"/>
    </location>
</feature>
<keyword evidence="4" id="KW-1185">Reference proteome</keyword>
<dbReference type="Gene3D" id="2.160.20.10">
    <property type="entry name" value="Single-stranded right-handed beta-helix, Pectin lyase-like"/>
    <property type="match status" value="1"/>
</dbReference>
<feature type="non-terminal residue" evidence="3">
    <location>
        <position position="1"/>
    </location>
</feature>
<dbReference type="PROSITE" id="PS51175">
    <property type="entry name" value="CBM6"/>
    <property type="match status" value="1"/>
</dbReference>
<gene>
    <name evidence="3" type="ORF">ACFFTR_44830</name>
</gene>
<sequence length="711" mass="72616">YRFDSADSGNVNLDSLTVGPASSPSASSSPSPTPSASTSGGTGGTGGSGAGYEAETAFFSGGPRLATAAGGYSGGGYLTGFTAVGARVIVAVNSPAAGSRQVSLRYSNTSGAAQPLSQYVNGIKAAQVSLPAAATWTSATQTVTLRAGVNLIGWQVDTAVNADGINIDSVNVDGSQPLSSRGATVPYVEYRAADATTNGTKLAPSRTYLSLASEATGRSAVQLTSTGQYVQFTLTRPANALTIRYSIPDSADGAGAGAPISLYANGAHVRDIALTSKYSWVYGAYPYTNVPSQGSAHHFFDEVRSTIGDFPAGTVLRLQKDAADTASSYTIDVVDAEQVAAAYSMPTGFVSITSAGATANDGTDDTNAVNNAISTARSSGQGVWIPAGTFDITSRINLAGVAVRGAGQWYSTVRGRSGKGGFFATGSGVTIADLTMSGDVTYRDDTNFDTGIEGNFGTGSLLFDVRIEHTKTGLWVGAGTDGLYAVALRIADTIADGVNLNAYNGTVQNVRLDQSAIRNTGDDALAMFSQTHAVSNSAYTFNTVQSPLLANAVGIYGGSGNTVADNLLSDTVTGSAGIAVSSRFGIPFSGPTTVTRNTLTRTGGHEPNWNSDLGALWIYANQSDITTPVIVSNLSIVDSTYQAVLLSDGHRIADLRLDHVVITGAGTWGIDLLNVTGAMTASYVTVTGAAAGGLNNPGSFVITRGPGNTGW</sequence>
<comment type="caution">
    <text evidence="3">The sequence shown here is derived from an EMBL/GenBank/DDBJ whole genome shotgun (WGS) entry which is preliminary data.</text>
</comment>
<feature type="compositionally biased region" description="Low complexity" evidence="1">
    <location>
        <begin position="19"/>
        <end position="39"/>
    </location>
</feature>
<dbReference type="RefSeq" id="WP_380030999.1">
    <property type="nucleotide sequence ID" value="NZ_JBHMCA010000073.1"/>
</dbReference>
<dbReference type="InterPro" id="IPR005084">
    <property type="entry name" value="CBM6"/>
</dbReference>
<evidence type="ECO:0000259" key="2">
    <source>
        <dbReference type="PROSITE" id="PS51175"/>
    </source>
</evidence>
<dbReference type="Pfam" id="PF12708">
    <property type="entry name" value="Pect-lyase_RHGA_epim"/>
    <property type="match status" value="1"/>
</dbReference>
<feature type="domain" description="CBM6" evidence="2">
    <location>
        <begin position="50"/>
        <end position="173"/>
    </location>
</feature>
<dbReference type="SMART" id="SM00710">
    <property type="entry name" value="PbH1"/>
    <property type="match status" value="6"/>
</dbReference>
<keyword evidence="3" id="KW-0378">Hydrolase</keyword>
<dbReference type="EMBL" id="JBHMCA010000073">
    <property type="protein sequence ID" value="MFB9450249.1"/>
    <property type="molecule type" value="Genomic_DNA"/>
</dbReference>
<dbReference type="SUPFAM" id="SSF49785">
    <property type="entry name" value="Galactose-binding domain-like"/>
    <property type="match status" value="1"/>
</dbReference>
<organism evidence="3 4">
    <name type="scientific">Dactylosporangium vinaceum</name>
    <dbReference type="NCBI Taxonomy" id="53362"/>
    <lineage>
        <taxon>Bacteria</taxon>
        <taxon>Bacillati</taxon>
        <taxon>Actinomycetota</taxon>
        <taxon>Actinomycetes</taxon>
        <taxon>Micromonosporales</taxon>
        <taxon>Micromonosporaceae</taxon>
        <taxon>Dactylosporangium</taxon>
    </lineage>
</organism>
<dbReference type="InterPro" id="IPR033801">
    <property type="entry name" value="CBM6-CBM35-CBM36-like_1"/>
</dbReference>
<accession>A0ABV5MN42</accession>